<feature type="region of interest" description="Disordered" evidence="4">
    <location>
        <begin position="1956"/>
        <end position="1979"/>
    </location>
</feature>
<feature type="region of interest" description="Disordered" evidence="4">
    <location>
        <begin position="2218"/>
        <end position="2241"/>
    </location>
</feature>
<feature type="region of interest" description="Disordered" evidence="4">
    <location>
        <begin position="2480"/>
        <end position="2503"/>
    </location>
</feature>
<dbReference type="PANTHER" id="PTHR38340">
    <property type="entry name" value="S-LAYER PROTEIN"/>
    <property type="match status" value="1"/>
</dbReference>
<feature type="region of interest" description="Disordered" evidence="4">
    <location>
        <begin position="1432"/>
        <end position="1455"/>
    </location>
</feature>
<dbReference type="InterPro" id="IPR011049">
    <property type="entry name" value="Serralysin-like_metalloprot_C"/>
</dbReference>
<feature type="compositionally biased region" description="Basic and acidic residues" evidence="4">
    <location>
        <begin position="1183"/>
        <end position="1193"/>
    </location>
</feature>
<evidence type="ECO:0000256" key="1">
    <source>
        <dbReference type="ARBA" id="ARBA00004613"/>
    </source>
</evidence>
<reference evidence="6" key="1">
    <citation type="submission" date="2014-10" db="EMBL/GenBank/DDBJ databases">
        <authorList>
            <person name="Kuske C.R."/>
            <person name="Challacombe J.F."/>
            <person name="Daligault H.E."/>
            <person name="Davenport K.W."/>
            <person name="Johnson S.L."/>
            <person name="Siddaramappa S."/>
            <person name="Petersen J.M."/>
        </authorList>
    </citation>
    <scope>NUCLEOTIDE SEQUENCE [LARGE SCALE GENOMIC DNA]</scope>
    <source>
        <strain evidence="6">CA97-1460</strain>
    </source>
</reference>
<evidence type="ECO:0000256" key="3">
    <source>
        <dbReference type="ARBA" id="ARBA00022837"/>
    </source>
</evidence>
<evidence type="ECO:0000256" key="4">
    <source>
        <dbReference type="SAM" id="MobiDB-lite"/>
    </source>
</evidence>
<feature type="region of interest" description="Disordered" evidence="4">
    <location>
        <begin position="1694"/>
        <end position="1717"/>
    </location>
</feature>
<dbReference type="InterPro" id="IPR001343">
    <property type="entry name" value="Hemolysn_Ca-bd"/>
</dbReference>
<evidence type="ECO:0000313" key="5">
    <source>
        <dbReference type="EMBL" id="APC97678.1"/>
    </source>
</evidence>
<keyword evidence="6" id="KW-1185">Reference proteome</keyword>
<evidence type="ECO:0000256" key="2">
    <source>
        <dbReference type="ARBA" id="ARBA00022525"/>
    </source>
</evidence>
<dbReference type="InterPro" id="IPR050557">
    <property type="entry name" value="RTX_toxin/Mannuronan_C5-epim"/>
</dbReference>
<dbReference type="GO" id="GO:0005576">
    <property type="term" value="C:extracellular region"/>
    <property type="evidence" value="ECO:0007669"/>
    <property type="project" value="UniProtKB-SubCell"/>
</dbReference>
<feature type="compositionally biased region" description="Basic and acidic residues" evidence="4">
    <location>
        <begin position="1445"/>
        <end position="1455"/>
    </location>
</feature>
<feature type="region of interest" description="Disordered" evidence="4">
    <location>
        <begin position="1170"/>
        <end position="1193"/>
    </location>
</feature>
<feature type="compositionally biased region" description="Basic and acidic residues" evidence="4">
    <location>
        <begin position="1707"/>
        <end position="1717"/>
    </location>
</feature>
<dbReference type="Proteomes" id="UP000182521">
    <property type="component" value="Chromosome"/>
</dbReference>
<dbReference type="OrthoDB" id="5618685at2"/>
<dbReference type="PROSITE" id="PS00330">
    <property type="entry name" value="HEMOLYSIN_CALCIUM"/>
    <property type="match status" value="25"/>
</dbReference>
<proteinExistence type="predicted"/>
<dbReference type="KEGG" id="frc:KX01_1072"/>
<comment type="subcellular location">
    <subcellularLocation>
        <location evidence="1">Secreted</location>
    </subcellularLocation>
</comment>
<gene>
    <name evidence="5" type="ORF">KX01_1072</name>
</gene>
<dbReference type="GO" id="GO:0005509">
    <property type="term" value="F:calcium ion binding"/>
    <property type="evidence" value="ECO:0007669"/>
    <property type="project" value="InterPro"/>
</dbReference>
<dbReference type="SUPFAM" id="SSF51120">
    <property type="entry name" value="beta-Roll"/>
    <property type="match status" value="16"/>
</dbReference>
<sequence length="2849" mass="303867">MAKVLTQEQAALLSNLVYAVSTEGTNKDKFIFDNNEVKPVGSKATPTLHDYIYKKDPNGNQVFREGIPIDIQVKVSELTEKYGNVLDKFELRETSTTIEQGGEVGVGGWDYYGIAISPVGDPSSVAIVNKGTSGIGDKVSDIQMAAGEVSTNMLAGVNFVNKIRKNYEGTINTISTTGHSEGGSISQAQNVVIGDQLGESITFEAFGIDKTLQVEKVDGKYYEYQRTSGGVSVAVEVTDPTKIQLFDKYLENKDLVKDKITNFVRPGDLVPNNPFSNQLGNTVYLPSYEGGSLGVAHTSDNFVFQAFDANGKMLVDKFDVVGLVSYLKEDIALAVKYGDLLKDNPRPIEIALTPATEYLYQQRQLEIIAWDNTKVEGTNYTYEDILNSQAKVDSMLAVFDNYSNMVSFDNIYQQVQNVFGSVATAVLDGANSLDSLINNIAQNSSQSGTQETLRVIRRDPLTLDLDGDGIETVLADGSVLFDSNADGVKRGTGWVGADDGLLVRDIDGSGTIDNGQELFGDATVKSDGTVATDGFDALSDLDSNNDGVFDANDAAFDEVKVWQDKNQDGISQADELMSLSEAGIADINLNATTTTTATDGGIISKTGTFTRTDGTTSAIGNLNFNQNAIYREFTDNLDTSAFNGMMAMAGIGEVRDLQEAATQNQNLADLLGKMNTEGYTAKLGLADDLLTEWTKTSNFSDTNNLENITLEDGTSFTFNISDSTRSQLDKIQTLETFSSNKLIQTSIDGDTLTITHGNKSRSYNIVRGQENVLGDNYFTAGWNEYTVGNTVLRDMNLTSVANGYNSILNTVKENIFAQTEYPQILENIGFDYNAESGEIGLNFDGVNEYLTNKVIDEPANGVALLKKLSDFNDNSFSENGWDVNSLLENEVADALAESLGVNIELVDAGSYKFTADGKNFSLGSLAGTGGTDFILGTDANDTIHGGNQSDTLIGGEGNDTLIGDNVYNSSTGYNSNNTMDAQYNKGNDILAGGKGDDFLAGGYGSDTYIFNKGDGVDTIQEMLKSDYGAKYYDGGSRDTIKFGEGLNQEDVRLSISGRDLLVNFEGNEVDQLVLKDFMNNNTLEYFEFADGSKLNKTNFMSLDNTLYGTENNDSYSLFDGSDEFYAGDGNDAISGNGGDDTLYGEAGNDSLSGGLGVDTLDGGIGDDTLRGGDQNDSLVGGEGSDKLYGDNHNDTLDGGLGDDYLYGGSQSDVLTGGEGNDTLIGDNVYNSSTGYNSNNTMDAQYNKGNDILAGGKGDDFLAGGYGSDTYIFNKGDGVDTIQEMLKSDYGAKYYDGGSRDTIKFGEGLNQEDVRLSISGRDLLVNFEGNEVDQLVLKDFMNNNTLEYFEFADGSKLNKTNFMSLDNTLYGTENNDSYSLFDGSDEFYAGDGNDAISGNGGDDTLYGEAGNDSLSGGLGVDTLDGGIGDDTLRGGDQNDSLVGGEGSDKLYGDNHNDTLDGGLGDDYLYGGSQSDVLTGGEGNDTLIGDNVYNSSTGYNSNNTMDAQYNKGNDILAGGKGDDFLAGGYGSDTYIFNKGDGVDTIQEMLKSDYGAKYYDGGSRDTIKFGEGLNQEDVRLSISGRDLLVNFEGNEVDQLVLKDFMNNNTLEYFEFADGSKLNKTNFMSLDNTLYGTENNDSYSLFDGSDEFYAGDGNDAISGNGGDDTLYGEAGNDSLSGGLGVDTLDGGIGDDTLRGGDQNDSLVGGEGSDKLYGDNHNDTLDGGLGDDYLYGGSQSDVLTGGEGNDTLIGDNVYNSSTGYNSNNTMDAQYNKGNDILAGGKGDDFLAGGYGSDTYIFNKGDGVDTIQEMLKSDYGAKYYDGGSRDTIKFGEGLNQEDVRLSISGRDLLVNFEGNEVDQLVLKDFMNNNTLEYFEFADGSKLNKTNFMSLDNTLYGTENNDSYSLFDGSDEFYAGDGNDAISGNGGDDTLYGEAGNDSLSGGLGVDTLDGGIGDDTLRGGDQNDSLVGGEGSDKLYGDNHNDTLDGGLGDDYLYGGSQSDVLTGGEGNDTLIGDNVYNSSTGYNSNNTMDAQYNKGNDILAGGKGDDFLAGGYGSDTYIFNKGDGVDTIQEMLKSDYGAKYYDGGSRDTIKFGEGLNQEDVRLSISGRDLLVNFEGNEVDQLVLKDFMNNNTLEYFEFADGSKLNKTNFMSLDNTLYGTENNDSYSLFDGSDEFYAGDGNDAISGNGGDDTLYGEAGNDSLSGGLGVDTLDGGIGDDTLRGGDQNDSLVGGEGSDKLYGDNHNDTLDGGLGDDYLYGGSQSDVLTGGEGNDTLIGDNVYNSSTGYNSNNTMDAQYNKGNDILAGGKGDDFLAGGYGSDTYIFNKGDGVDTIQEMLKSDYGAKYYDGGSRDTIKFGEGLNQEDVRLSISGRDLLVNFEGNEVDQLVLKDFMNNNTLEYFEFADGSKLNKTNFMSLDNTLYGTENNDSYSLFDGSDEFYAGDGNDAISGNGGDDTLYGEAGNDSLSGGLGVDTLDGGIGDDTLRGGDQNDSLVGGEGSDKLYGDNHNDTLDGGLGDDYLYGGSQSDVLTGGEGNDTLIGDNVYNSSTGYNNNNVMDARYNKGNDVLAGGTGDDFLAGGYGSDTYIFNKGDGVDTIQEMLMSDYGAKYYDGGSRDTIKFGEGLNQEDVRLSISGRDLLVNFEGNEVDQLVLKDFMNNNTLEYFEFADGSKLNKSDIRIGSASDDTLLGNNNDNVISGNEGNDIITGGQGDDAISGGEGSDTYRYSQGDGNDTLNVSSNDGTMDTLELTDIDHDSVNLSRDGEDLLISFDSDPLGSVIVDDYFTSQYTNQGLEIDANDGFALDLSANSNKIAELLAASGADDIDMDGGSVDGIVQTTTKLSSSELADLWLPKENQ</sequence>
<dbReference type="EMBL" id="CP009654">
    <property type="protein sequence ID" value="APC97678.1"/>
    <property type="molecule type" value="Genomic_DNA"/>
</dbReference>
<feature type="compositionally biased region" description="Basic and acidic residues" evidence="4">
    <location>
        <begin position="1969"/>
        <end position="1979"/>
    </location>
</feature>
<dbReference type="PRINTS" id="PR00313">
    <property type="entry name" value="CABNDNGRPT"/>
</dbReference>
<dbReference type="STRING" id="1542390.KX01_1072"/>
<accession>A0A1J0KVN0</accession>
<feature type="compositionally biased region" description="Basic and acidic residues" evidence="4">
    <location>
        <begin position="2493"/>
        <end position="2503"/>
    </location>
</feature>
<protein>
    <submittedName>
        <fullName evidence="5">Hemolysin-type calcium-binding repeat family protein</fullName>
    </submittedName>
</protein>
<keyword evidence="3" id="KW-0106">Calcium</keyword>
<organism evidence="5 6">
    <name type="scientific">Francisella frigiditurris</name>
    <dbReference type="NCBI Taxonomy" id="1542390"/>
    <lineage>
        <taxon>Bacteria</taxon>
        <taxon>Pseudomonadati</taxon>
        <taxon>Pseudomonadota</taxon>
        <taxon>Gammaproteobacteria</taxon>
        <taxon>Thiotrichales</taxon>
        <taxon>Francisellaceae</taxon>
        <taxon>Francisella</taxon>
    </lineage>
</organism>
<dbReference type="Pfam" id="PF00353">
    <property type="entry name" value="HemolysinCabind"/>
    <property type="match status" value="27"/>
</dbReference>
<dbReference type="PANTHER" id="PTHR38340:SF1">
    <property type="entry name" value="S-LAYER PROTEIN"/>
    <property type="match status" value="1"/>
</dbReference>
<dbReference type="InterPro" id="IPR018511">
    <property type="entry name" value="Hemolysin-typ_Ca-bd_CS"/>
</dbReference>
<keyword evidence="2" id="KW-0964">Secreted</keyword>
<name>A0A1J0KVN0_9GAMM</name>
<dbReference type="Gene3D" id="2.150.10.10">
    <property type="entry name" value="Serralysin-like metalloprotease, C-terminal"/>
    <property type="match status" value="14"/>
</dbReference>
<evidence type="ECO:0000313" key="6">
    <source>
        <dbReference type="Proteomes" id="UP000182521"/>
    </source>
</evidence>
<feature type="compositionally biased region" description="Basic and acidic residues" evidence="4">
    <location>
        <begin position="2231"/>
        <end position="2241"/>
    </location>
</feature>